<gene>
    <name evidence="2" type="ORF">SLEP1_g34547</name>
</gene>
<proteinExistence type="predicted"/>
<dbReference type="AlphaFoldDB" id="A0AAV5KKB1"/>
<keyword evidence="3" id="KW-1185">Reference proteome</keyword>
<dbReference type="EMBL" id="BPVZ01000067">
    <property type="protein sequence ID" value="GKV25039.1"/>
    <property type="molecule type" value="Genomic_DNA"/>
</dbReference>
<feature type="region of interest" description="Disordered" evidence="1">
    <location>
        <begin position="1"/>
        <end position="34"/>
    </location>
</feature>
<dbReference type="Proteomes" id="UP001054252">
    <property type="component" value="Unassembled WGS sequence"/>
</dbReference>
<feature type="compositionally biased region" description="Pro residues" evidence="1">
    <location>
        <begin position="1"/>
        <end position="10"/>
    </location>
</feature>
<comment type="caution">
    <text evidence="2">The sequence shown here is derived from an EMBL/GenBank/DDBJ whole genome shotgun (WGS) entry which is preliminary data.</text>
</comment>
<reference evidence="2 3" key="1">
    <citation type="journal article" date="2021" name="Commun. Biol.">
        <title>The genome of Shorea leprosula (Dipterocarpaceae) highlights the ecological relevance of drought in aseasonal tropical rainforests.</title>
        <authorList>
            <person name="Ng K.K.S."/>
            <person name="Kobayashi M.J."/>
            <person name="Fawcett J.A."/>
            <person name="Hatakeyama M."/>
            <person name="Paape T."/>
            <person name="Ng C.H."/>
            <person name="Ang C.C."/>
            <person name="Tnah L.H."/>
            <person name="Lee C.T."/>
            <person name="Nishiyama T."/>
            <person name="Sese J."/>
            <person name="O'Brien M.J."/>
            <person name="Copetti D."/>
            <person name="Mohd Noor M.I."/>
            <person name="Ong R.C."/>
            <person name="Putra M."/>
            <person name="Sireger I.Z."/>
            <person name="Indrioko S."/>
            <person name="Kosugi Y."/>
            <person name="Izuno A."/>
            <person name="Isagi Y."/>
            <person name="Lee S.L."/>
            <person name="Shimizu K.K."/>
        </authorList>
    </citation>
    <scope>NUCLEOTIDE SEQUENCE [LARGE SCALE GENOMIC DNA]</scope>
    <source>
        <strain evidence="2">214</strain>
    </source>
</reference>
<evidence type="ECO:0000313" key="3">
    <source>
        <dbReference type="Proteomes" id="UP001054252"/>
    </source>
</evidence>
<evidence type="ECO:0000256" key="1">
    <source>
        <dbReference type="SAM" id="MobiDB-lite"/>
    </source>
</evidence>
<sequence>MPSHHQPPPLYTNQPAPALHRAQTPSPAAFTPLLPRTSLVPAPALHRTWPQSRAFYTRSPALSTPESPALCTSHHRQSCPARPSHQTPPTPLCCTKSPAPFCAQIACTLHQPSPAIMPCTPEPSYPPTPLCCTESCPCRPALLPAPALLCVPIPCPCLLHTTAIRKKQPIPNKIGIID</sequence>
<accession>A0AAV5KKB1</accession>
<evidence type="ECO:0000313" key="2">
    <source>
        <dbReference type="EMBL" id="GKV25039.1"/>
    </source>
</evidence>
<name>A0AAV5KKB1_9ROSI</name>
<protein>
    <submittedName>
        <fullName evidence="2">Uncharacterized protein</fullName>
    </submittedName>
</protein>
<organism evidence="2 3">
    <name type="scientific">Rubroshorea leprosula</name>
    <dbReference type="NCBI Taxonomy" id="152421"/>
    <lineage>
        <taxon>Eukaryota</taxon>
        <taxon>Viridiplantae</taxon>
        <taxon>Streptophyta</taxon>
        <taxon>Embryophyta</taxon>
        <taxon>Tracheophyta</taxon>
        <taxon>Spermatophyta</taxon>
        <taxon>Magnoliopsida</taxon>
        <taxon>eudicotyledons</taxon>
        <taxon>Gunneridae</taxon>
        <taxon>Pentapetalae</taxon>
        <taxon>rosids</taxon>
        <taxon>malvids</taxon>
        <taxon>Malvales</taxon>
        <taxon>Dipterocarpaceae</taxon>
        <taxon>Rubroshorea</taxon>
    </lineage>
</organism>